<evidence type="ECO:0000256" key="3">
    <source>
        <dbReference type="ARBA" id="ARBA00022691"/>
    </source>
</evidence>
<dbReference type="AlphaFoldDB" id="A0A4P6K5J2"/>
<reference evidence="4 5" key="1">
    <citation type="submission" date="2019-01" db="EMBL/GenBank/DDBJ databases">
        <title>Ktedonosporobacter rubrisoli SCAWS-G2.</title>
        <authorList>
            <person name="Huang Y."/>
            <person name="Yan B."/>
        </authorList>
    </citation>
    <scope>NUCLEOTIDE SEQUENCE [LARGE SCALE GENOMIC DNA]</scope>
    <source>
        <strain evidence="4 5">SCAWS-G2</strain>
    </source>
</reference>
<evidence type="ECO:0000256" key="2">
    <source>
        <dbReference type="ARBA" id="ARBA00022679"/>
    </source>
</evidence>
<keyword evidence="1 4" id="KW-0489">Methyltransferase</keyword>
<dbReference type="RefSeq" id="WP_129894299.1">
    <property type="nucleotide sequence ID" value="NZ_CP035758.1"/>
</dbReference>
<dbReference type="PANTHER" id="PTHR43167">
    <property type="entry name" value="PUTATIVE (AFU_ORTHOLOGUE AFUA_6G01830)-RELATED"/>
    <property type="match status" value="1"/>
</dbReference>
<dbReference type="Pfam" id="PF13578">
    <property type="entry name" value="Methyltransf_24"/>
    <property type="match status" value="1"/>
</dbReference>
<accession>A0A4P6K5J2</accession>
<dbReference type="GO" id="GO:0032259">
    <property type="term" value="P:methylation"/>
    <property type="evidence" value="ECO:0007669"/>
    <property type="project" value="UniProtKB-KW"/>
</dbReference>
<dbReference type="Gene3D" id="3.40.50.150">
    <property type="entry name" value="Vaccinia Virus protein VP39"/>
    <property type="match status" value="1"/>
</dbReference>
<gene>
    <name evidence="4" type="ORF">EPA93_47640</name>
</gene>
<protein>
    <submittedName>
        <fullName evidence="4">Methyltransferase domain-containing protein</fullName>
    </submittedName>
</protein>
<dbReference type="GO" id="GO:0008171">
    <property type="term" value="F:O-methyltransferase activity"/>
    <property type="evidence" value="ECO:0007669"/>
    <property type="project" value="InterPro"/>
</dbReference>
<keyword evidence="5" id="KW-1185">Reference proteome</keyword>
<evidence type="ECO:0000256" key="1">
    <source>
        <dbReference type="ARBA" id="ARBA00022603"/>
    </source>
</evidence>
<organism evidence="4 5">
    <name type="scientific">Ktedonosporobacter rubrisoli</name>
    <dbReference type="NCBI Taxonomy" id="2509675"/>
    <lineage>
        <taxon>Bacteria</taxon>
        <taxon>Bacillati</taxon>
        <taxon>Chloroflexota</taxon>
        <taxon>Ktedonobacteria</taxon>
        <taxon>Ktedonobacterales</taxon>
        <taxon>Ktedonosporobacteraceae</taxon>
        <taxon>Ktedonosporobacter</taxon>
    </lineage>
</organism>
<dbReference type="SUPFAM" id="SSF53335">
    <property type="entry name" value="S-adenosyl-L-methionine-dependent methyltransferases"/>
    <property type="match status" value="1"/>
</dbReference>
<sequence length="197" mass="21817">MMNADIQRLLAEIYAEGQHNDASVQEHSRKMLNLEPPTAQLLSILVRSSRRTNILEIGTSSGYSTIWLAWATQTVGGHVTSIDRSAEKHALADTNLRRAHLRETVDLICGDASEIVARLTGPFDFVFFDADRRSAPNQLELIVPKLTPDAFILADNVNSHPDEIAGYLAAIEKLTQFEHTIIPVGKGLSLAYRQRAD</sequence>
<dbReference type="OrthoDB" id="9799672at2"/>
<dbReference type="InterPro" id="IPR029063">
    <property type="entry name" value="SAM-dependent_MTases_sf"/>
</dbReference>
<evidence type="ECO:0000313" key="4">
    <source>
        <dbReference type="EMBL" id="QBD83233.1"/>
    </source>
</evidence>
<dbReference type="EMBL" id="CP035758">
    <property type="protein sequence ID" value="QBD83233.1"/>
    <property type="molecule type" value="Genomic_DNA"/>
</dbReference>
<dbReference type="PROSITE" id="PS51682">
    <property type="entry name" value="SAM_OMT_I"/>
    <property type="match status" value="1"/>
</dbReference>
<name>A0A4P6K5J2_KTERU</name>
<evidence type="ECO:0000313" key="5">
    <source>
        <dbReference type="Proteomes" id="UP000290365"/>
    </source>
</evidence>
<dbReference type="CDD" id="cd02440">
    <property type="entry name" value="AdoMet_MTases"/>
    <property type="match status" value="1"/>
</dbReference>
<proteinExistence type="predicted"/>
<keyword evidence="2 4" id="KW-0808">Transferase</keyword>
<dbReference type="KEGG" id="kbs:EPA93_47640"/>
<dbReference type="InterPro" id="IPR002935">
    <property type="entry name" value="SAM_O-MeTrfase"/>
</dbReference>
<dbReference type="PANTHER" id="PTHR43167:SF1">
    <property type="entry name" value="PUTATIVE (AFU_ORTHOLOGUE AFUA_6G01830)-RELATED"/>
    <property type="match status" value="1"/>
</dbReference>
<keyword evidence="3" id="KW-0949">S-adenosyl-L-methionine</keyword>
<dbReference type="Proteomes" id="UP000290365">
    <property type="component" value="Chromosome"/>
</dbReference>